<dbReference type="EMBL" id="FCON02000024">
    <property type="protein sequence ID" value="SAL56648.1"/>
    <property type="molecule type" value="Genomic_DNA"/>
</dbReference>
<dbReference type="OrthoDB" id="7266602at2"/>
<reference evidence="1" key="1">
    <citation type="submission" date="2016-01" db="EMBL/GenBank/DDBJ databases">
        <authorList>
            <person name="Peeters C."/>
        </authorList>
    </citation>
    <scope>NUCLEOTIDE SEQUENCE [LARGE SCALE GENOMIC DNA]</scope>
    <source>
        <strain evidence="1">LMG 22940</strain>
    </source>
</reference>
<name>A0A158IJA5_9BURK</name>
<sequence>MNNLDTLWAYIRKHVPSEGIEDADGGPVKFRDLKQYHEKKVSRWVEVGKTQRRRAEELIDDPLGVCQLRRTDSELTRERADEVPVVAMLLAMSIVLNLDEDTLRRAKAILERRDVQDIEMRLKSLLSKGDVVKSTRFPKLELKNFKSVSLGFESVEATYSAAAEDAYDGARDLLTKMGQQLLQVPSGIPMQFKGKFTEYFGNPDAIEDVAKLGFQGGAELGLAGHQTRSAVVRAVLGCVWKGIESKTMRLYFGGGTVIPKVEAYVPDIKSARRDGRINVHLAIGFFSHDQRVIHDGMSVSRGGVLIHELTHALAGTIDVGQAFMPGICKSLTNEKVWGTDALVNAQSYASFVEDAFG</sequence>
<proteinExistence type="predicted"/>
<accession>A0A158IJA5</accession>
<dbReference type="InterPro" id="IPR024079">
    <property type="entry name" value="MetalloPept_cat_dom_sf"/>
</dbReference>
<dbReference type="GO" id="GO:0008237">
    <property type="term" value="F:metallopeptidase activity"/>
    <property type="evidence" value="ECO:0007669"/>
    <property type="project" value="InterPro"/>
</dbReference>
<keyword evidence="2" id="KW-1185">Reference proteome</keyword>
<gene>
    <name evidence="1" type="ORF">AWB68_02757</name>
</gene>
<evidence type="ECO:0000313" key="1">
    <source>
        <dbReference type="EMBL" id="SAL56648.1"/>
    </source>
</evidence>
<dbReference type="Proteomes" id="UP000054770">
    <property type="component" value="Unassembled WGS sequence"/>
</dbReference>
<evidence type="ECO:0000313" key="2">
    <source>
        <dbReference type="Proteomes" id="UP000054770"/>
    </source>
</evidence>
<protein>
    <recommendedName>
        <fullName evidence="3">Lysine-specific metallo-endopeptidase domain-containing protein</fullName>
    </recommendedName>
</protein>
<dbReference type="Gene3D" id="3.40.390.10">
    <property type="entry name" value="Collagenase (Catalytic Domain)"/>
    <property type="match status" value="1"/>
</dbReference>
<evidence type="ECO:0008006" key="3">
    <source>
        <dbReference type="Google" id="ProtNLM"/>
    </source>
</evidence>
<comment type="caution">
    <text evidence="1">The sequence shown here is derived from an EMBL/GenBank/DDBJ whole genome shotgun (WGS) entry which is preliminary data.</text>
</comment>
<organism evidence="1 2">
    <name type="scientific">Caballeronia choica</name>
    <dbReference type="NCBI Taxonomy" id="326476"/>
    <lineage>
        <taxon>Bacteria</taxon>
        <taxon>Pseudomonadati</taxon>
        <taxon>Pseudomonadota</taxon>
        <taxon>Betaproteobacteria</taxon>
        <taxon>Burkholderiales</taxon>
        <taxon>Burkholderiaceae</taxon>
        <taxon>Caballeronia</taxon>
    </lineage>
</organism>
<dbReference type="AlphaFoldDB" id="A0A158IJA5"/>
<dbReference type="RefSeq" id="WP_087644900.1">
    <property type="nucleotide sequence ID" value="NZ_FCON02000024.1"/>
</dbReference>